<evidence type="ECO:0000313" key="9">
    <source>
        <dbReference type="EMBL" id="KAK3203036.1"/>
    </source>
</evidence>
<feature type="transmembrane region" description="Helical" evidence="7">
    <location>
        <begin position="527"/>
        <end position="548"/>
    </location>
</feature>
<proteinExistence type="inferred from homology"/>
<gene>
    <name evidence="9" type="ORF">GRF29_154g1568711</name>
</gene>
<comment type="caution">
    <text evidence="9">The sequence shown here is derived from an EMBL/GenBank/DDBJ whole genome shotgun (WGS) entry which is preliminary data.</text>
</comment>
<feature type="transmembrane region" description="Helical" evidence="7">
    <location>
        <begin position="208"/>
        <end position="228"/>
    </location>
</feature>
<dbReference type="PANTHER" id="PTHR23501:SF193">
    <property type="entry name" value="MULTIDRUG TRANSPORTER, PUTATIVE (AFU_ORTHOLOGUE AFUA_8G00940)-RELATED"/>
    <property type="match status" value="1"/>
</dbReference>
<keyword evidence="5 7" id="KW-0472">Membrane</keyword>
<feature type="compositionally biased region" description="Polar residues" evidence="6">
    <location>
        <begin position="556"/>
        <end position="568"/>
    </location>
</feature>
<feature type="transmembrane region" description="Helical" evidence="7">
    <location>
        <begin position="143"/>
        <end position="163"/>
    </location>
</feature>
<evidence type="ECO:0000256" key="3">
    <source>
        <dbReference type="ARBA" id="ARBA00022692"/>
    </source>
</evidence>
<protein>
    <recommendedName>
        <fullName evidence="8">Major facilitator superfamily (MFS) profile domain-containing protein</fullName>
    </recommendedName>
</protein>
<feature type="transmembrane region" description="Helical" evidence="7">
    <location>
        <begin position="321"/>
        <end position="341"/>
    </location>
</feature>
<accession>A0AAN6LTQ0</accession>
<dbReference type="EMBL" id="WVTA01000013">
    <property type="protein sequence ID" value="KAK3203036.1"/>
    <property type="molecule type" value="Genomic_DNA"/>
</dbReference>
<evidence type="ECO:0000259" key="8">
    <source>
        <dbReference type="PROSITE" id="PS50850"/>
    </source>
</evidence>
<feature type="transmembrane region" description="Helical" evidence="7">
    <location>
        <begin position="447"/>
        <end position="471"/>
    </location>
</feature>
<dbReference type="Pfam" id="PF07690">
    <property type="entry name" value="MFS_1"/>
    <property type="match status" value="1"/>
</dbReference>
<dbReference type="GO" id="GO:0005886">
    <property type="term" value="C:plasma membrane"/>
    <property type="evidence" value="ECO:0007669"/>
    <property type="project" value="TreeGrafter"/>
</dbReference>
<dbReference type="CDD" id="cd17502">
    <property type="entry name" value="MFS_Azr1_MDR_like"/>
    <property type="match status" value="1"/>
</dbReference>
<dbReference type="InterPro" id="IPR036259">
    <property type="entry name" value="MFS_trans_sf"/>
</dbReference>
<dbReference type="Proteomes" id="UP001280581">
    <property type="component" value="Unassembled WGS sequence"/>
</dbReference>
<dbReference type="InterPro" id="IPR020846">
    <property type="entry name" value="MFS_dom"/>
</dbReference>
<feature type="transmembrane region" description="Helical" evidence="7">
    <location>
        <begin position="249"/>
        <end position="271"/>
    </location>
</feature>
<dbReference type="SUPFAM" id="SSF103473">
    <property type="entry name" value="MFS general substrate transporter"/>
    <property type="match status" value="1"/>
</dbReference>
<name>A0AAN6LTQ0_9PLEO</name>
<reference evidence="9 10" key="1">
    <citation type="submission" date="2021-02" db="EMBL/GenBank/DDBJ databases">
        <title>Genome assembly of Pseudopithomyces chartarum.</title>
        <authorList>
            <person name="Jauregui R."/>
            <person name="Singh J."/>
            <person name="Voisey C."/>
        </authorList>
    </citation>
    <scope>NUCLEOTIDE SEQUENCE [LARGE SCALE GENOMIC DNA]</scope>
    <source>
        <strain evidence="9 10">AGR01</strain>
    </source>
</reference>
<dbReference type="Gene3D" id="1.20.1250.20">
    <property type="entry name" value="MFS general substrate transporter like domains"/>
    <property type="match status" value="1"/>
</dbReference>
<sequence length="578" mass="61424">MATTTSAPPTTTHEMSSNKETSPAENKLAPVVSSTESAKAQIHYVTGVRLVLLVASVSLITFLLLLDQSILATAIPKITSQFHSLPDIGWYSGVYQLAAAALQPLSGKIYTYLKLKHVFLFHLFLFELGSLICGVANSSSMLIGGRTLAGLGSAGLMNGGLNIIVNSTPLEKRPLYTGIMIGIGQMGLVTGPLIGGALTEHVTWRWCFYINLPIGAITAAMITLIHIPEPTSKAPYSLSLLRDLVLHKLDLPGFAIFAPSCIMLLLALQFGGDGSHAWSSATVIGLFVGAGVLAIIFIAWEARVGEKAMIPGVLFKNRIMLAAIGQQFGLSVCVFIGALWVPTYFQSVKGAGPTESGVDTLPQVLSQVLFAVVSGIAVSKLGYYLPWAVFSGAALAVGNGLMSTLDQYSSKGKWIGVLIVVGAGRGSGMQMSLIASQAVLPARLISVSLALLIFLQNLTAAIFLVVANAIFTQSLIKKLAQYAPSVSPQAAFKAGSSSDAVRKLVAPDRPWELEGVLDAYSESLRNIWLMMVAFASLAFLFAFGMGWIDVRKKKGSQSAKEVQDSEQGITGEREKEEV</sequence>
<keyword evidence="3 7" id="KW-0812">Transmembrane</keyword>
<evidence type="ECO:0000256" key="5">
    <source>
        <dbReference type="ARBA" id="ARBA00023136"/>
    </source>
</evidence>
<comment type="similarity">
    <text evidence="2">Belongs to the major facilitator superfamily. TCR/Tet family.</text>
</comment>
<evidence type="ECO:0000256" key="7">
    <source>
        <dbReference type="SAM" id="Phobius"/>
    </source>
</evidence>
<feature type="region of interest" description="Disordered" evidence="6">
    <location>
        <begin position="1"/>
        <end position="28"/>
    </location>
</feature>
<feature type="compositionally biased region" description="Polar residues" evidence="6">
    <location>
        <begin position="13"/>
        <end position="24"/>
    </location>
</feature>
<evidence type="ECO:0000256" key="4">
    <source>
        <dbReference type="ARBA" id="ARBA00022989"/>
    </source>
</evidence>
<comment type="subcellular location">
    <subcellularLocation>
        <location evidence="1">Membrane</location>
        <topology evidence="1">Multi-pass membrane protein</topology>
    </subcellularLocation>
</comment>
<dbReference type="GO" id="GO:0022857">
    <property type="term" value="F:transmembrane transporter activity"/>
    <property type="evidence" value="ECO:0007669"/>
    <property type="project" value="InterPro"/>
</dbReference>
<dbReference type="AlphaFoldDB" id="A0AAN6LTQ0"/>
<feature type="compositionally biased region" description="Low complexity" evidence="6">
    <location>
        <begin position="1"/>
        <end position="12"/>
    </location>
</feature>
<dbReference type="PANTHER" id="PTHR23501">
    <property type="entry name" value="MAJOR FACILITATOR SUPERFAMILY"/>
    <property type="match status" value="1"/>
</dbReference>
<feature type="domain" description="Major facilitator superfamily (MFS) profile" evidence="8">
    <location>
        <begin position="53"/>
        <end position="550"/>
    </location>
</feature>
<feature type="transmembrane region" description="Helical" evidence="7">
    <location>
        <begin position="277"/>
        <end position="300"/>
    </location>
</feature>
<dbReference type="InterPro" id="IPR011701">
    <property type="entry name" value="MFS"/>
</dbReference>
<feature type="transmembrane region" description="Helical" evidence="7">
    <location>
        <begin position="118"/>
        <end position="137"/>
    </location>
</feature>
<dbReference type="PROSITE" id="PS50850">
    <property type="entry name" value="MFS"/>
    <property type="match status" value="1"/>
</dbReference>
<evidence type="ECO:0000313" key="10">
    <source>
        <dbReference type="Proteomes" id="UP001280581"/>
    </source>
</evidence>
<evidence type="ECO:0000256" key="6">
    <source>
        <dbReference type="SAM" id="MobiDB-lite"/>
    </source>
</evidence>
<feature type="transmembrane region" description="Helical" evidence="7">
    <location>
        <begin position="175"/>
        <end position="196"/>
    </location>
</feature>
<keyword evidence="10" id="KW-1185">Reference proteome</keyword>
<feature type="region of interest" description="Disordered" evidence="6">
    <location>
        <begin position="554"/>
        <end position="578"/>
    </location>
</feature>
<evidence type="ECO:0000256" key="1">
    <source>
        <dbReference type="ARBA" id="ARBA00004141"/>
    </source>
</evidence>
<keyword evidence="4 7" id="KW-1133">Transmembrane helix</keyword>
<organism evidence="9 10">
    <name type="scientific">Pseudopithomyces chartarum</name>
    <dbReference type="NCBI Taxonomy" id="1892770"/>
    <lineage>
        <taxon>Eukaryota</taxon>
        <taxon>Fungi</taxon>
        <taxon>Dikarya</taxon>
        <taxon>Ascomycota</taxon>
        <taxon>Pezizomycotina</taxon>
        <taxon>Dothideomycetes</taxon>
        <taxon>Pleosporomycetidae</taxon>
        <taxon>Pleosporales</taxon>
        <taxon>Massarineae</taxon>
        <taxon>Didymosphaeriaceae</taxon>
        <taxon>Pseudopithomyces</taxon>
    </lineage>
</organism>
<evidence type="ECO:0000256" key="2">
    <source>
        <dbReference type="ARBA" id="ARBA00007520"/>
    </source>
</evidence>
<feature type="transmembrane region" description="Helical" evidence="7">
    <location>
        <begin position="414"/>
        <end position="435"/>
    </location>
</feature>
<feature type="transmembrane region" description="Helical" evidence="7">
    <location>
        <begin position="50"/>
        <end position="76"/>
    </location>
</feature>